<evidence type="ECO:0000313" key="11">
    <source>
        <dbReference type="Proteomes" id="UP000000483"/>
    </source>
</evidence>
<dbReference type="SUPFAM" id="SSF53927">
    <property type="entry name" value="Cytidine deaminase-like"/>
    <property type="match status" value="1"/>
</dbReference>
<keyword evidence="5 8" id="KW-0378">Hydrolase</keyword>
<comment type="cofactor">
    <cofactor evidence="8">
        <name>Zn(2+)</name>
        <dbReference type="ChEBI" id="CHEBI:29105"/>
    </cofactor>
    <text evidence="8">Binds 1 zinc ion per subunit.</text>
</comment>
<evidence type="ECO:0000256" key="2">
    <source>
        <dbReference type="ARBA" id="ARBA00011738"/>
    </source>
</evidence>
<organism evidence="10 11">
    <name type="scientific">Desulfobacca acetoxidans (strain ATCC 700848 / DSM 11109 / ASRB2)</name>
    <dbReference type="NCBI Taxonomy" id="880072"/>
    <lineage>
        <taxon>Bacteria</taxon>
        <taxon>Pseudomonadati</taxon>
        <taxon>Thermodesulfobacteriota</taxon>
        <taxon>Desulfobaccia</taxon>
        <taxon>Desulfobaccales</taxon>
        <taxon>Desulfobaccaceae</taxon>
        <taxon>Desulfobacca</taxon>
    </lineage>
</organism>
<keyword evidence="3 8" id="KW-0819">tRNA processing</keyword>
<dbReference type="Proteomes" id="UP000000483">
    <property type="component" value="Chromosome"/>
</dbReference>
<dbReference type="STRING" id="880072.Desac_0627"/>
<evidence type="ECO:0000256" key="5">
    <source>
        <dbReference type="ARBA" id="ARBA00022801"/>
    </source>
</evidence>
<dbReference type="RefSeq" id="WP_013705623.1">
    <property type="nucleotide sequence ID" value="NC_015388.1"/>
</dbReference>
<dbReference type="FunFam" id="3.40.140.10:FF:000005">
    <property type="entry name" value="tRNA-specific adenosine deaminase"/>
    <property type="match status" value="1"/>
</dbReference>
<keyword evidence="11" id="KW-1185">Reference proteome</keyword>
<evidence type="ECO:0000256" key="8">
    <source>
        <dbReference type="HAMAP-Rule" id="MF_00972"/>
    </source>
</evidence>
<evidence type="ECO:0000259" key="9">
    <source>
        <dbReference type="PROSITE" id="PS51747"/>
    </source>
</evidence>
<evidence type="ECO:0000256" key="7">
    <source>
        <dbReference type="ARBA" id="ARBA00048045"/>
    </source>
</evidence>
<dbReference type="PROSITE" id="PS51747">
    <property type="entry name" value="CYT_DCMP_DEAMINASES_2"/>
    <property type="match status" value="1"/>
</dbReference>
<accession>F2NG97</accession>
<dbReference type="NCBIfam" id="NF008113">
    <property type="entry name" value="PRK10860.1"/>
    <property type="match status" value="1"/>
</dbReference>
<comment type="subunit">
    <text evidence="2 8">Homodimer.</text>
</comment>
<evidence type="ECO:0000313" key="10">
    <source>
        <dbReference type="EMBL" id="AEB08510.1"/>
    </source>
</evidence>
<sequence length="167" mass="18475">MKTSQPQLNDPTLIDQEAIDQAYMCLAIGEAKKASSLQEVPVGAVVIDKAGKIIGQGHNQPIASHDPSAHAEIVALRQASACSRNYRLPDCTMYVTLEPCIMCIGAVLQARLRRLVYGADDPKGGACVSLYRLPEDTRLNHRLEVVRGVCEAECRTLLQEFFRRRRL</sequence>
<name>F2NG97_DESAR</name>
<dbReference type="EC" id="3.5.4.33" evidence="8"/>
<dbReference type="InterPro" id="IPR016193">
    <property type="entry name" value="Cytidine_deaminase-like"/>
</dbReference>
<feature type="domain" description="CMP/dCMP-type deaminase" evidence="9">
    <location>
        <begin position="18"/>
        <end position="146"/>
    </location>
</feature>
<dbReference type="KEGG" id="dao:Desac_0627"/>
<evidence type="ECO:0000256" key="3">
    <source>
        <dbReference type="ARBA" id="ARBA00022694"/>
    </source>
</evidence>
<gene>
    <name evidence="8" type="primary">tadA</name>
    <name evidence="10" type="ordered locus">Desac_0627</name>
</gene>
<keyword evidence="6 8" id="KW-0862">Zinc</keyword>
<keyword evidence="4 8" id="KW-0479">Metal-binding</keyword>
<dbReference type="InterPro" id="IPR002125">
    <property type="entry name" value="CMP_dCMP_dom"/>
</dbReference>
<feature type="binding site" evidence="8">
    <location>
        <position position="100"/>
    </location>
    <ligand>
        <name>Zn(2+)</name>
        <dbReference type="ChEBI" id="CHEBI:29105"/>
        <note>catalytic</note>
    </ligand>
</feature>
<dbReference type="PANTHER" id="PTHR11079">
    <property type="entry name" value="CYTOSINE DEAMINASE FAMILY MEMBER"/>
    <property type="match status" value="1"/>
</dbReference>
<dbReference type="InterPro" id="IPR016192">
    <property type="entry name" value="APOBEC/CMP_deaminase_Zn-bd"/>
</dbReference>
<dbReference type="Gene3D" id="3.40.140.10">
    <property type="entry name" value="Cytidine Deaminase, domain 2"/>
    <property type="match status" value="1"/>
</dbReference>
<dbReference type="eggNOG" id="COG0590">
    <property type="taxonomic scope" value="Bacteria"/>
</dbReference>
<dbReference type="GO" id="GO:0008270">
    <property type="term" value="F:zinc ion binding"/>
    <property type="evidence" value="ECO:0007669"/>
    <property type="project" value="UniProtKB-UniRule"/>
</dbReference>
<dbReference type="GO" id="GO:0052717">
    <property type="term" value="F:tRNA-specific adenosine-34 deaminase activity"/>
    <property type="evidence" value="ECO:0007669"/>
    <property type="project" value="UniProtKB-UniRule"/>
</dbReference>
<feature type="binding site" evidence="8">
    <location>
        <position position="70"/>
    </location>
    <ligand>
        <name>Zn(2+)</name>
        <dbReference type="ChEBI" id="CHEBI:29105"/>
        <note>catalytic</note>
    </ligand>
</feature>
<evidence type="ECO:0000256" key="6">
    <source>
        <dbReference type="ARBA" id="ARBA00022833"/>
    </source>
</evidence>
<protein>
    <recommendedName>
        <fullName evidence="8">tRNA-specific adenosine deaminase</fullName>
        <ecNumber evidence="8">3.5.4.33</ecNumber>
    </recommendedName>
</protein>
<comment type="function">
    <text evidence="8">Catalyzes the deamination of adenosine to inosine at the wobble position 34 of tRNA(Arg2).</text>
</comment>
<dbReference type="PANTHER" id="PTHR11079:SF202">
    <property type="entry name" value="TRNA-SPECIFIC ADENOSINE DEAMINASE"/>
    <property type="match status" value="1"/>
</dbReference>
<reference evidence="10 11" key="1">
    <citation type="journal article" date="2011" name="Stand. Genomic Sci.">
        <title>Complete genome sequence of the acetate-degrading sulfate reducer Desulfobacca acetoxidans type strain (ASRB2).</title>
        <authorList>
            <person name="Goker M."/>
            <person name="Teshima H."/>
            <person name="Lapidus A."/>
            <person name="Nolan M."/>
            <person name="Lucas S."/>
            <person name="Hammon N."/>
            <person name="Deshpande S."/>
            <person name="Cheng J.F."/>
            <person name="Tapia R."/>
            <person name="Han C."/>
            <person name="Goodwin L."/>
            <person name="Pitluck S."/>
            <person name="Huntemann M."/>
            <person name="Liolios K."/>
            <person name="Ivanova N."/>
            <person name="Pagani I."/>
            <person name="Mavromatis K."/>
            <person name="Ovchinikova G."/>
            <person name="Pati A."/>
            <person name="Chen A."/>
            <person name="Palaniappan K."/>
            <person name="Land M."/>
            <person name="Hauser L."/>
            <person name="Brambilla E.M."/>
            <person name="Rohde M."/>
            <person name="Spring S."/>
            <person name="Detter J.C."/>
            <person name="Woyke T."/>
            <person name="Bristow J."/>
            <person name="Eisen J.A."/>
            <person name="Markowitz V."/>
            <person name="Hugenholtz P."/>
            <person name="Kyrpides N.C."/>
            <person name="Klenk H.P."/>
        </authorList>
    </citation>
    <scope>NUCLEOTIDE SEQUENCE [LARGE SCALE GENOMIC DNA]</scope>
    <source>
        <strain evidence="11">ATCC 700848 / DSM 11109 / ASRB2</strain>
    </source>
</reference>
<evidence type="ECO:0000256" key="1">
    <source>
        <dbReference type="ARBA" id="ARBA00010669"/>
    </source>
</evidence>
<dbReference type="HAMAP" id="MF_00972">
    <property type="entry name" value="tRNA_aden_deaminase"/>
    <property type="match status" value="1"/>
</dbReference>
<dbReference type="GO" id="GO:0002100">
    <property type="term" value="P:tRNA wobble adenosine to inosine editing"/>
    <property type="evidence" value="ECO:0007669"/>
    <property type="project" value="UniProtKB-UniRule"/>
</dbReference>
<feature type="active site" description="Proton donor" evidence="8">
    <location>
        <position position="72"/>
    </location>
</feature>
<comment type="catalytic activity">
    <reaction evidence="7 8">
        <text>adenosine(34) in tRNA + H2O + H(+) = inosine(34) in tRNA + NH4(+)</text>
        <dbReference type="Rhea" id="RHEA:43168"/>
        <dbReference type="Rhea" id="RHEA-COMP:10373"/>
        <dbReference type="Rhea" id="RHEA-COMP:10374"/>
        <dbReference type="ChEBI" id="CHEBI:15377"/>
        <dbReference type="ChEBI" id="CHEBI:15378"/>
        <dbReference type="ChEBI" id="CHEBI:28938"/>
        <dbReference type="ChEBI" id="CHEBI:74411"/>
        <dbReference type="ChEBI" id="CHEBI:82852"/>
        <dbReference type="EC" id="3.5.4.33"/>
    </reaction>
</comment>
<dbReference type="InterPro" id="IPR058535">
    <property type="entry name" value="MafB19-deam"/>
</dbReference>
<dbReference type="AlphaFoldDB" id="F2NG97"/>
<dbReference type="EMBL" id="CP002629">
    <property type="protein sequence ID" value="AEB08510.1"/>
    <property type="molecule type" value="Genomic_DNA"/>
</dbReference>
<reference evidence="11" key="2">
    <citation type="submission" date="2011-03" db="EMBL/GenBank/DDBJ databases">
        <title>The complete genome of Desulfobacca acetoxidans DSM 11109.</title>
        <authorList>
            <consortium name="US DOE Joint Genome Institute (JGI-PGF)"/>
            <person name="Lucas S."/>
            <person name="Copeland A."/>
            <person name="Lapidus A."/>
            <person name="Bruce D."/>
            <person name="Goodwin L."/>
            <person name="Pitluck S."/>
            <person name="Peters L."/>
            <person name="Kyrpides N."/>
            <person name="Mavromatis K."/>
            <person name="Ivanova N."/>
            <person name="Ovchinnikova G."/>
            <person name="Teshima H."/>
            <person name="Detter J.C."/>
            <person name="Han C."/>
            <person name="Land M."/>
            <person name="Hauser L."/>
            <person name="Markowitz V."/>
            <person name="Cheng J.-F."/>
            <person name="Hugenholtz P."/>
            <person name="Woyke T."/>
            <person name="Wu D."/>
            <person name="Spring S."/>
            <person name="Schueler E."/>
            <person name="Brambilla E."/>
            <person name="Klenk H.-P."/>
            <person name="Eisen J.A."/>
        </authorList>
    </citation>
    <scope>NUCLEOTIDE SEQUENCE [LARGE SCALE GENOMIC DNA]</scope>
    <source>
        <strain evidence="11">ATCC 700848 / DSM 11109 / ASRB2</strain>
    </source>
</reference>
<comment type="similarity">
    <text evidence="1">Belongs to the cytidine and deoxycytidylate deaminase family. ADAT2 subfamily.</text>
</comment>
<proteinExistence type="inferred from homology"/>
<dbReference type="Pfam" id="PF14437">
    <property type="entry name" value="MafB19-deam"/>
    <property type="match status" value="1"/>
</dbReference>
<dbReference type="PROSITE" id="PS00903">
    <property type="entry name" value="CYT_DCMP_DEAMINASES_1"/>
    <property type="match status" value="1"/>
</dbReference>
<dbReference type="InterPro" id="IPR028883">
    <property type="entry name" value="tRNA_aden_deaminase"/>
</dbReference>
<evidence type="ECO:0000256" key="4">
    <source>
        <dbReference type="ARBA" id="ARBA00022723"/>
    </source>
</evidence>
<dbReference type="CDD" id="cd01285">
    <property type="entry name" value="nucleoside_deaminase"/>
    <property type="match status" value="1"/>
</dbReference>
<feature type="binding site" evidence="8">
    <location>
        <position position="103"/>
    </location>
    <ligand>
        <name>Zn(2+)</name>
        <dbReference type="ChEBI" id="CHEBI:29105"/>
        <note>catalytic</note>
    </ligand>
</feature>
<dbReference type="HOGENOM" id="CLU_025810_3_2_7"/>